<protein>
    <submittedName>
        <fullName evidence="1">Uncharacterized protein</fullName>
    </submittedName>
</protein>
<gene>
    <name evidence="1" type="ORF">HAX54_050274</name>
</gene>
<proteinExistence type="predicted"/>
<sequence>MASTAEFRQFCPPLKFSDRCDTELLTETLIRNANLIRGAALLESLVLGVPAAAAPSFFDRLPIFGEKHISLLFTFFSNSEIGKIGSNFVVRGPFHVTPAKRFPWLLMLNHGFFDSSLFYEAQ</sequence>
<name>A0ABS8SXV5_DATST</name>
<feature type="non-terminal residue" evidence="1">
    <location>
        <position position="122"/>
    </location>
</feature>
<dbReference type="Proteomes" id="UP000823775">
    <property type="component" value="Unassembled WGS sequence"/>
</dbReference>
<evidence type="ECO:0000313" key="2">
    <source>
        <dbReference type="Proteomes" id="UP000823775"/>
    </source>
</evidence>
<comment type="caution">
    <text evidence="1">The sequence shown here is derived from an EMBL/GenBank/DDBJ whole genome shotgun (WGS) entry which is preliminary data.</text>
</comment>
<dbReference type="EMBL" id="JACEIK010000876">
    <property type="protein sequence ID" value="MCD7463284.1"/>
    <property type="molecule type" value="Genomic_DNA"/>
</dbReference>
<organism evidence="1 2">
    <name type="scientific">Datura stramonium</name>
    <name type="common">Jimsonweed</name>
    <name type="synonym">Common thornapple</name>
    <dbReference type="NCBI Taxonomy" id="4076"/>
    <lineage>
        <taxon>Eukaryota</taxon>
        <taxon>Viridiplantae</taxon>
        <taxon>Streptophyta</taxon>
        <taxon>Embryophyta</taxon>
        <taxon>Tracheophyta</taxon>
        <taxon>Spermatophyta</taxon>
        <taxon>Magnoliopsida</taxon>
        <taxon>eudicotyledons</taxon>
        <taxon>Gunneridae</taxon>
        <taxon>Pentapetalae</taxon>
        <taxon>asterids</taxon>
        <taxon>lamiids</taxon>
        <taxon>Solanales</taxon>
        <taxon>Solanaceae</taxon>
        <taxon>Solanoideae</taxon>
        <taxon>Datureae</taxon>
        <taxon>Datura</taxon>
    </lineage>
</organism>
<evidence type="ECO:0000313" key="1">
    <source>
        <dbReference type="EMBL" id="MCD7463284.1"/>
    </source>
</evidence>
<reference evidence="1 2" key="1">
    <citation type="journal article" date="2021" name="BMC Genomics">
        <title>Datura genome reveals duplications of psychoactive alkaloid biosynthetic genes and high mutation rate following tissue culture.</title>
        <authorList>
            <person name="Rajewski A."/>
            <person name="Carter-House D."/>
            <person name="Stajich J."/>
            <person name="Litt A."/>
        </authorList>
    </citation>
    <scope>NUCLEOTIDE SEQUENCE [LARGE SCALE GENOMIC DNA]</scope>
    <source>
        <strain evidence="1">AR-01</strain>
    </source>
</reference>
<accession>A0ABS8SXV5</accession>
<keyword evidence="2" id="KW-1185">Reference proteome</keyword>